<evidence type="ECO:0000313" key="2">
    <source>
        <dbReference type="Proteomes" id="UP000054007"/>
    </source>
</evidence>
<dbReference type="AlphaFoldDB" id="A0A0D7BL44"/>
<keyword evidence="2" id="KW-1185">Reference proteome</keyword>
<dbReference type="Proteomes" id="UP000054007">
    <property type="component" value="Unassembled WGS sequence"/>
</dbReference>
<name>A0A0D7BL44_9AGAR</name>
<protein>
    <recommendedName>
        <fullName evidence="3">F-box domain-containing protein</fullName>
    </recommendedName>
</protein>
<gene>
    <name evidence="1" type="ORF">CYLTODRAFT_442018</name>
</gene>
<evidence type="ECO:0008006" key="3">
    <source>
        <dbReference type="Google" id="ProtNLM"/>
    </source>
</evidence>
<evidence type="ECO:0000313" key="1">
    <source>
        <dbReference type="EMBL" id="KIY70326.1"/>
    </source>
</evidence>
<reference evidence="1 2" key="1">
    <citation type="journal article" date="2015" name="Fungal Genet. Biol.">
        <title>Evolution of novel wood decay mechanisms in Agaricales revealed by the genome sequences of Fistulina hepatica and Cylindrobasidium torrendii.</title>
        <authorList>
            <person name="Floudas D."/>
            <person name="Held B.W."/>
            <person name="Riley R."/>
            <person name="Nagy L.G."/>
            <person name="Koehler G."/>
            <person name="Ransdell A.S."/>
            <person name="Younus H."/>
            <person name="Chow J."/>
            <person name="Chiniquy J."/>
            <person name="Lipzen A."/>
            <person name="Tritt A."/>
            <person name="Sun H."/>
            <person name="Haridas S."/>
            <person name="LaButti K."/>
            <person name="Ohm R.A."/>
            <person name="Kues U."/>
            <person name="Blanchette R.A."/>
            <person name="Grigoriev I.V."/>
            <person name="Minto R.E."/>
            <person name="Hibbett D.S."/>
        </authorList>
    </citation>
    <scope>NUCLEOTIDE SEQUENCE [LARGE SCALE GENOMIC DNA]</scope>
    <source>
        <strain evidence="1 2">FP15055 ss-10</strain>
    </source>
</reference>
<sequence length="498" mass="56125">MAPAKAIPRGLWSHIFTILIEDETDGIDFSGSLPEPFLLRSVCREWRYTVDQNPQLWTKMDLSYEASGHWSEAHQHAFDLALRMARTRALHITMDLLNWDQVAAPMPFQSFSSAKRNAASLALSGTQRSLIALADNWGPPHVPNVDLTALEVTIVVKYEYSVQLGSFMDTFMAGSSAQGLRQLHLALDEDAEASLEWLTDCDVIWANVEDYDWSHLVSLTIDTGGVTHQYSELENRIFFLPTLLSAAGNLEILRFFGRMIVGDPENLDASGWQSDSSDLPDAITLPHLDTLVVGDPANSMVKWIDCPALRKLDVDDGPGSTFMRSIGGTLKHLCIEPDDAMPYDLEARRGSFACRFLELPVLTHLELSIEWTHAGNLHLTGLLPLPESTLPQLEDLVFTVHRVGADFCDKPQASTILDTVTPRFNRVDFPLKKFVLVCEKYKYAKPRPTEEERLEMRQRVVESHLVRCLKEVQRSGKDVHMYEISLPQPESDEKFTYV</sequence>
<organism evidence="1 2">
    <name type="scientific">Cylindrobasidium torrendii FP15055 ss-10</name>
    <dbReference type="NCBI Taxonomy" id="1314674"/>
    <lineage>
        <taxon>Eukaryota</taxon>
        <taxon>Fungi</taxon>
        <taxon>Dikarya</taxon>
        <taxon>Basidiomycota</taxon>
        <taxon>Agaricomycotina</taxon>
        <taxon>Agaricomycetes</taxon>
        <taxon>Agaricomycetidae</taxon>
        <taxon>Agaricales</taxon>
        <taxon>Marasmiineae</taxon>
        <taxon>Physalacriaceae</taxon>
        <taxon>Cylindrobasidium</taxon>
    </lineage>
</organism>
<proteinExistence type="predicted"/>
<dbReference type="EMBL" id="KN880469">
    <property type="protein sequence ID" value="KIY70326.1"/>
    <property type="molecule type" value="Genomic_DNA"/>
</dbReference>
<accession>A0A0D7BL44</accession>